<keyword evidence="7 8" id="KW-0472">Membrane</keyword>
<dbReference type="Proteomes" id="UP000545507">
    <property type="component" value="Unassembled WGS sequence"/>
</dbReference>
<keyword evidence="4 8" id="KW-1003">Cell membrane</keyword>
<feature type="transmembrane region" description="Helical" evidence="8">
    <location>
        <begin position="302"/>
        <end position="324"/>
    </location>
</feature>
<comment type="caution">
    <text evidence="10">The sequence shown here is derived from an EMBL/GenBank/DDBJ whole genome shotgun (WGS) entry which is preliminary data.</text>
</comment>
<protein>
    <recommendedName>
        <fullName evidence="8">Transport permease protein</fullName>
    </recommendedName>
</protein>
<dbReference type="EMBL" id="VYGV01000006">
    <property type="protein sequence ID" value="NWF45119.1"/>
    <property type="molecule type" value="Genomic_DNA"/>
</dbReference>
<dbReference type="InterPro" id="IPR000412">
    <property type="entry name" value="ABC_2_transport"/>
</dbReference>
<evidence type="ECO:0000256" key="1">
    <source>
        <dbReference type="ARBA" id="ARBA00004651"/>
    </source>
</evidence>
<dbReference type="PANTHER" id="PTHR30294:SF47">
    <property type="entry name" value="INNER MEMBRANE TRANSPORT PERMEASE YHHJ"/>
    <property type="match status" value="1"/>
</dbReference>
<reference evidence="10 11" key="1">
    <citation type="submission" date="2019-09" db="EMBL/GenBank/DDBJ databases">
        <title>Hydrogenophaga aromatica sp. nov., isolated from a para-xylene-degrading enrichment culture.</title>
        <authorList>
            <person name="Tancsics A."/>
            <person name="Banerjee S."/>
        </authorList>
    </citation>
    <scope>NUCLEOTIDE SEQUENCE [LARGE SCALE GENOMIC DNA]</scope>
    <source>
        <strain evidence="10 11">D2P1</strain>
    </source>
</reference>
<gene>
    <name evidence="10" type="ORF">F3K02_07615</name>
</gene>
<feature type="domain" description="ABC transmembrane type-2" evidence="9">
    <location>
        <begin position="161"/>
        <end position="387"/>
    </location>
</feature>
<keyword evidence="6 8" id="KW-1133">Transmembrane helix</keyword>
<evidence type="ECO:0000256" key="7">
    <source>
        <dbReference type="ARBA" id="ARBA00023136"/>
    </source>
</evidence>
<feature type="transmembrane region" description="Helical" evidence="8">
    <location>
        <begin position="236"/>
        <end position="262"/>
    </location>
</feature>
<dbReference type="RefSeq" id="WP_177134781.1">
    <property type="nucleotide sequence ID" value="NZ_VYGV01000006.1"/>
</dbReference>
<comment type="similarity">
    <text evidence="2 8">Belongs to the ABC-2 integral membrane protein family.</text>
</comment>
<evidence type="ECO:0000256" key="8">
    <source>
        <dbReference type="RuleBase" id="RU361157"/>
    </source>
</evidence>
<evidence type="ECO:0000259" key="9">
    <source>
        <dbReference type="PROSITE" id="PS51012"/>
    </source>
</evidence>
<evidence type="ECO:0000256" key="4">
    <source>
        <dbReference type="ARBA" id="ARBA00022475"/>
    </source>
</evidence>
<dbReference type="GO" id="GO:0140359">
    <property type="term" value="F:ABC-type transporter activity"/>
    <property type="evidence" value="ECO:0007669"/>
    <property type="project" value="InterPro"/>
</dbReference>
<name>A0A7Y8KWK8_9BURK</name>
<dbReference type="Pfam" id="PF12698">
    <property type="entry name" value="ABC2_membrane_3"/>
    <property type="match status" value="1"/>
</dbReference>
<feature type="transmembrane region" description="Helical" evidence="8">
    <location>
        <begin position="34"/>
        <end position="52"/>
    </location>
</feature>
<dbReference type="InterPro" id="IPR051449">
    <property type="entry name" value="ABC-2_transporter_component"/>
</dbReference>
<evidence type="ECO:0000313" key="10">
    <source>
        <dbReference type="EMBL" id="NWF45119.1"/>
    </source>
</evidence>
<evidence type="ECO:0000256" key="3">
    <source>
        <dbReference type="ARBA" id="ARBA00022448"/>
    </source>
</evidence>
<organism evidence="10 11">
    <name type="scientific">Hydrogenophaga aromaticivorans</name>
    <dbReference type="NCBI Taxonomy" id="2610898"/>
    <lineage>
        <taxon>Bacteria</taxon>
        <taxon>Pseudomonadati</taxon>
        <taxon>Pseudomonadota</taxon>
        <taxon>Betaproteobacteria</taxon>
        <taxon>Burkholderiales</taxon>
        <taxon>Comamonadaceae</taxon>
        <taxon>Hydrogenophaga</taxon>
    </lineage>
</organism>
<sequence length="389" mass="43169">MNGDPAENRARLYLWWSRLAAMTAKELIQFGRDTLLLVAIAYLFVFDTYMAGNVSMQLNHAVVVVHDADHSAASRELIYHFRPPHFRLGGEVQDHRAGQRLLDQGQALVVLDIPPHFERDILQGKPTDVQVQVDASNTVLGFLASSYAAQIIGQYGFDQALARLGVTEHSMQNVPIIQSQHRVWYNPNQRDAWFMPIAELLTVITIMAIMLPAAAAVREKERGTIEQLLVSPLTPIQILLPKVIAMSLVILLGTAVSLFFVLRGIFDVPMKGSLVLFFAVTTLYTFTTAGLGLYIATLSRNLAQAAMLAILVLMPMIFLSGAWTPPEAMPAGMREAMFLSPLYHFIEMGYGILLKGAGLDVLWDSLLSLVLLGIVIFGFGVWRFKRQFG</sequence>
<dbReference type="PROSITE" id="PS51012">
    <property type="entry name" value="ABC_TM2"/>
    <property type="match status" value="1"/>
</dbReference>
<evidence type="ECO:0000256" key="6">
    <source>
        <dbReference type="ARBA" id="ARBA00022989"/>
    </source>
</evidence>
<evidence type="ECO:0000256" key="5">
    <source>
        <dbReference type="ARBA" id="ARBA00022692"/>
    </source>
</evidence>
<dbReference type="AlphaFoldDB" id="A0A7Y8KWK8"/>
<keyword evidence="3 8" id="KW-0813">Transport</keyword>
<keyword evidence="11" id="KW-1185">Reference proteome</keyword>
<keyword evidence="5 8" id="KW-0812">Transmembrane</keyword>
<feature type="transmembrane region" description="Helical" evidence="8">
    <location>
        <begin position="274"/>
        <end position="296"/>
    </location>
</feature>
<feature type="transmembrane region" description="Helical" evidence="8">
    <location>
        <begin position="366"/>
        <end position="384"/>
    </location>
</feature>
<evidence type="ECO:0000256" key="2">
    <source>
        <dbReference type="ARBA" id="ARBA00007783"/>
    </source>
</evidence>
<accession>A0A7Y8KWK8</accession>
<dbReference type="GO" id="GO:0043190">
    <property type="term" value="C:ATP-binding cassette (ABC) transporter complex"/>
    <property type="evidence" value="ECO:0007669"/>
    <property type="project" value="InterPro"/>
</dbReference>
<dbReference type="InterPro" id="IPR013525">
    <property type="entry name" value="ABC2_TM"/>
</dbReference>
<proteinExistence type="inferred from homology"/>
<comment type="subcellular location">
    <subcellularLocation>
        <location evidence="8">Cell inner membrane</location>
        <topology evidence="8">Multi-pass membrane protein</topology>
    </subcellularLocation>
    <subcellularLocation>
        <location evidence="1">Cell membrane</location>
        <topology evidence="1">Multi-pass membrane protein</topology>
    </subcellularLocation>
</comment>
<dbReference type="PRINTS" id="PR00164">
    <property type="entry name" value="ABC2TRNSPORT"/>
</dbReference>
<dbReference type="PANTHER" id="PTHR30294">
    <property type="entry name" value="MEMBRANE COMPONENT OF ABC TRANSPORTER YHHJ-RELATED"/>
    <property type="match status" value="1"/>
</dbReference>
<evidence type="ECO:0000313" key="11">
    <source>
        <dbReference type="Proteomes" id="UP000545507"/>
    </source>
</evidence>
<dbReference type="Gene3D" id="3.40.1710.10">
    <property type="entry name" value="abc type-2 transporter like domain"/>
    <property type="match status" value="1"/>
</dbReference>
<feature type="transmembrane region" description="Helical" evidence="8">
    <location>
        <begin position="192"/>
        <end position="216"/>
    </location>
</feature>
<dbReference type="InterPro" id="IPR047817">
    <property type="entry name" value="ABC2_TM_bact-type"/>
</dbReference>